<organism evidence="2 3">
    <name type="scientific">Dentiscutata erythropus</name>
    <dbReference type="NCBI Taxonomy" id="1348616"/>
    <lineage>
        <taxon>Eukaryota</taxon>
        <taxon>Fungi</taxon>
        <taxon>Fungi incertae sedis</taxon>
        <taxon>Mucoromycota</taxon>
        <taxon>Glomeromycotina</taxon>
        <taxon>Glomeromycetes</taxon>
        <taxon>Diversisporales</taxon>
        <taxon>Gigasporaceae</taxon>
        <taxon>Dentiscutata</taxon>
    </lineage>
</organism>
<feature type="region of interest" description="Disordered" evidence="1">
    <location>
        <begin position="1"/>
        <end position="66"/>
    </location>
</feature>
<accession>A0A9N9I887</accession>
<dbReference type="AlphaFoldDB" id="A0A9N9I887"/>
<feature type="compositionally biased region" description="Polar residues" evidence="1">
    <location>
        <begin position="27"/>
        <end position="42"/>
    </location>
</feature>
<comment type="caution">
    <text evidence="2">The sequence shown here is derived from an EMBL/GenBank/DDBJ whole genome shotgun (WGS) entry which is preliminary data.</text>
</comment>
<dbReference type="Proteomes" id="UP000789405">
    <property type="component" value="Unassembled WGS sequence"/>
</dbReference>
<feature type="compositionally biased region" description="Polar residues" evidence="1">
    <location>
        <begin position="57"/>
        <end position="66"/>
    </location>
</feature>
<sequence>MSYLLQHTPSGRFAPNQEEHYPEFLPSSRSSSMQVEDSTTESMPDAPPSYQEAVAETPTNSFTTATSDTSYLSDRLATEFEQYENKICSLEKMVEKLINIILFLKNKVQMKQELFNDFLELVRKQFNEFVDLIKLKLSSM</sequence>
<gene>
    <name evidence="2" type="ORF">DERYTH_LOCUS14716</name>
</gene>
<name>A0A9N9I887_9GLOM</name>
<keyword evidence="3" id="KW-1185">Reference proteome</keyword>
<evidence type="ECO:0000313" key="3">
    <source>
        <dbReference type="Proteomes" id="UP000789405"/>
    </source>
</evidence>
<evidence type="ECO:0000313" key="2">
    <source>
        <dbReference type="EMBL" id="CAG8725914.1"/>
    </source>
</evidence>
<dbReference type="OrthoDB" id="2445008at2759"/>
<reference evidence="2" key="1">
    <citation type="submission" date="2021-06" db="EMBL/GenBank/DDBJ databases">
        <authorList>
            <person name="Kallberg Y."/>
            <person name="Tangrot J."/>
            <person name="Rosling A."/>
        </authorList>
    </citation>
    <scope>NUCLEOTIDE SEQUENCE</scope>
    <source>
        <strain evidence="2">MA453B</strain>
    </source>
</reference>
<proteinExistence type="predicted"/>
<dbReference type="EMBL" id="CAJVPY010011305">
    <property type="protein sequence ID" value="CAG8725914.1"/>
    <property type="molecule type" value="Genomic_DNA"/>
</dbReference>
<evidence type="ECO:0000256" key="1">
    <source>
        <dbReference type="SAM" id="MobiDB-lite"/>
    </source>
</evidence>
<protein>
    <submittedName>
        <fullName evidence="2">14561_t:CDS:1</fullName>
    </submittedName>
</protein>